<feature type="domain" description="Nudix hydrolase" evidence="12">
    <location>
        <begin position="1"/>
        <end position="134"/>
    </location>
</feature>
<dbReference type="PRINTS" id="PR00502">
    <property type="entry name" value="NUDIXFAMILY"/>
</dbReference>
<dbReference type="PANTHER" id="PTHR47707:SF1">
    <property type="entry name" value="NUDIX HYDROLASE FAMILY PROTEIN"/>
    <property type="match status" value="1"/>
</dbReference>
<evidence type="ECO:0000256" key="6">
    <source>
        <dbReference type="ARBA" id="ARBA00022763"/>
    </source>
</evidence>
<dbReference type="SUPFAM" id="SSF55811">
    <property type="entry name" value="Nudix"/>
    <property type="match status" value="1"/>
</dbReference>
<comment type="similarity">
    <text evidence="2">Belongs to the Nudix hydrolase family.</text>
</comment>
<dbReference type="PROSITE" id="PS51462">
    <property type="entry name" value="NUDIX"/>
    <property type="match status" value="1"/>
</dbReference>
<dbReference type="InterPro" id="IPR047127">
    <property type="entry name" value="MutT-like"/>
</dbReference>
<gene>
    <name evidence="13" type="ORF">AVDCRST_MAG36-3084</name>
</gene>
<dbReference type="InterPro" id="IPR015797">
    <property type="entry name" value="NUDIX_hydrolase-like_dom_sf"/>
</dbReference>
<dbReference type="GO" id="GO:0006260">
    <property type="term" value="P:DNA replication"/>
    <property type="evidence" value="ECO:0007669"/>
    <property type="project" value="UniProtKB-KW"/>
</dbReference>
<organism evidence="13">
    <name type="scientific">uncultured Nocardioidaceae bacterium</name>
    <dbReference type="NCBI Taxonomy" id="253824"/>
    <lineage>
        <taxon>Bacteria</taxon>
        <taxon>Bacillati</taxon>
        <taxon>Actinomycetota</taxon>
        <taxon>Actinomycetes</taxon>
        <taxon>Propionibacteriales</taxon>
        <taxon>Nocardioidaceae</taxon>
        <taxon>environmental samples</taxon>
    </lineage>
</organism>
<evidence type="ECO:0000256" key="9">
    <source>
        <dbReference type="ARBA" id="ARBA00023204"/>
    </source>
</evidence>
<name>A0A6J4MQR5_9ACTN</name>
<evidence type="ECO:0000256" key="4">
    <source>
        <dbReference type="ARBA" id="ARBA00022705"/>
    </source>
</evidence>
<accession>A0A6J4MQR5</accession>
<dbReference type="AlphaFoldDB" id="A0A6J4MQR5"/>
<evidence type="ECO:0000259" key="12">
    <source>
        <dbReference type="PROSITE" id="PS51462"/>
    </source>
</evidence>
<dbReference type="EC" id="3.6.1.55" evidence="11"/>
<dbReference type="GO" id="GO:0044715">
    <property type="term" value="F:8-oxo-dGDP phosphatase activity"/>
    <property type="evidence" value="ECO:0007669"/>
    <property type="project" value="TreeGrafter"/>
</dbReference>
<dbReference type="InterPro" id="IPR000086">
    <property type="entry name" value="NUDIX_hydrolase_dom"/>
</dbReference>
<keyword evidence="7" id="KW-0378">Hydrolase</keyword>
<sequence>MVRVVGVALLHAGGDGRRRVLAARRTGPPALAGRWELPGGKVGAGETLEEAGVREVREELGCEVRVTGRLRGVQPVRPGLDLHVVTAVLVAGVPTPAEHDLLRWLEPAELDAVDWLAPDVPFLDELRARWEELA</sequence>
<evidence type="ECO:0000256" key="5">
    <source>
        <dbReference type="ARBA" id="ARBA00022723"/>
    </source>
</evidence>
<dbReference type="GO" id="GO:0035539">
    <property type="term" value="F:8-oxo-7,8-dihydrodeoxyguanosine triphosphate pyrophosphatase activity"/>
    <property type="evidence" value="ECO:0007669"/>
    <property type="project" value="UniProtKB-EC"/>
</dbReference>
<dbReference type="Gene3D" id="3.90.79.10">
    <property type="entry name" value="Nucleoside Triphosphate Pyrophosphohydrolase"/>
    <property type="match status" value="1"/>
</dbReference>
<evidence type="ECO:0000256" key="1">
    <source>
        <dbReference type="ARBA" id="ARBA00001946"/>
    </source>
</evidence>
<protein>
    <recommendedName>
        <fullName evidence="11">8-oxo-dGTP diphosphatase</fullName>
        <ecNumber evidence="11">3.6.1.55</ecNumber>
    </recommendedName>
</protein>
<comment type="catalytic activity">
    <reaction evidence="10">
        <text>8-oxo-dGTP + H2O = 8-oxo-dGMP + diphosphate + H(+)</text>
        <dbReference type="Rhea" id="RHEA:31575"/>
        <dbReference type="ChEBI" id="CHEBI:15377"/>
        <dbReference type="ChEBI" id="CHEBI:15378"/>
        <dbReference type="ChEBI" id="CHEBI:33019"/>
        <dbReference type="ChEBI" id="CHEBI:63224"/>
        <dbReference type="ChEBI" id="CHEBI:77896"/>
        <dbReference type="EC" id="3.6.1.55"/>
    </reaction>
</comment>
<dbReference type="EMBL" id="CADCUH010000195">
    <property type="protein sequence ID" value="CAA9366131.1"/>
    <property type="molecule type" value="Genomic_DNA"/>
</dbReference>
<proteinExistence type="inferred from homology"/>
<keyword evidence="9" id="KW-0234">DNA repair</keyword>
<evidence type="ECO:0000256" key="3">
    <source>
        <dbReference type="ARBA" id="ARBA00022457"/>
    </source>
</evidence>
<keyword evidence="6" id="KW-0227">DNA damage</keyword>
<dbReference type="GO" id="GO:0044716">
    <property type="term" value="F:8-oxo-GDP phosphatase activity"/>
    <property type="evidence" value="ECO:0007669"/>
    <property type="project" value="TreeGrafter"/>
</dbReference>
<evidence type="ECO:0000313" key="13">
    <source>
        <dbReference type="EMBL" id="CAA9366131.1"/>
    </source>
</evidence>
<dbReference type="InterPro" id="IPR020476">
    <property type="entry name" value="Nudix_hydrolase"/>
</dbReference>
<keyword evidence="5" id="KW-0479">Metal-binding</keyword>
<evidence type="ECO:0000256" key="11">
    <source>
        <dbReference type="ARBA" id="ARBA00038905"/>
    </source>
</evidence>
<comment type="cofactor">
    <cofactor evidence="1">
        <name>Mg(2+)</name>
        <dbReference type="ChEBI" id="CHEBI:18420"/>
    </cofactor>
</comment>
<dbReference type="GO" id="GO:0008413">
    <property type="term" value="F:8-oxo-7,8-dihydroguanosine triphosphate pyrophosphatase activity"/>
    <property type="evidence" value="ECO:0007669"/>
    <property type="project" value="TreeGrafter"/>
</dbReference>
<dbReference type="GO" id="GO:0006281">
    <property type="term" value="P:DNA repair"/>
    <property type="evidence" value="ECO:0007669"/>
    <property type="project" value="UniProtKB-KW"/>
</dbReference>
<dbReference type="PANTHER" id="PTHR47707">
    <property type="entry name" value="8-OXO-DGTP DIPHOSPHATASE"/>
    <property type="match status" value="1"/>
</dbReference>
<dbReference type="CDD" id="cd03425">
    <property type="entry name" value="NUDIX_MutT_NudA_like"/>
    <property type="match status" value="1"/>
</dbReference>
<keyword evidence="4" id="KW-0235">DNA replication</keyword>
<keyword evidence="3" id="KW-0515">Mutator protein</keyword>
<evidence type="ECO:0000256" key="10">
    <source>
        <dbReference type="ARBA" id="ARBA00035861"/>
    </source>
</evidence>
<reference evidence="13" key="1">
    <citation type="submission" date="2020-02" db="EMBL/GenBank/DDBJ databases">
        <authorList>
            <person name="Meier V. D."/>
        </authorList>
    </citation>
    <scope>NUCLEOTIDE SEQUENCE</scope>
    <source>
        <strain evidence="13">AVDCRST_MAG36</strain>
    </source>
</reference>
<evidence type="ECO:0000256" key="7">
    <source>
        <dbReference type="ARBA" id="ARBA00022801"/>
    </source>
</evidence>
<evidence type="ECO:0000256" key="8">
    <source>
        <dbReference type="ARBA" id="ARBA00022842"/>
    </source>
</evidence>
<dbReference type="GO" id="GO:0046872">
    <property type="term" value="F:metal ion binding"/>
    <property type="evidence" value="ECO:0007669"/>
    <property type="project" value="UniProtKB-KW"/>
</dbReference>
<evidence type="ECO:0000256" key="2">
    <source>
        <dbReference type="ARBA" id="ARBA00005582"/>
    </source>
</evidence>
<dbReference type="Pfam" id="PF00293">
    <property type="entry name" value="NUDIX"/>
    <property type="match status" value="1"/>
</dbReference>
<keyword evidence="8" id="KW-0460">Magnesium</keyword>